<reference evidence="2" key="1">
    <citation type="journal article" date="2020" name="Stud. Mycol.">
        <title>101 Dothideomycetes genomes: a test case for predicting lifestyles and emergence of pathogens.</title>
        <authorList>
            <person name="Haridas S."/>
            <person name="Albert R."/>
            <person name="Binder M."/>
            <person name="Bloem J."/>
            <person name="Labutti K."/>
            <person name="Salamov A."/>
            <person name="Andreopoulos B."/>
            <person name="Baker S."/>
            <person name="Barry K."/>
            <person name="Bills G."/>
            <person name="Bluhm B."/>
            <person name="Cannon C."/>
            <person name="Castanera R."/>
            <person name="Culley D."/>
            <person name="Daum C."/>
            <person name="Ezra D."/>
            <person name="Gonzalez J."/>
            <person name="Henrissat B."/>
            <person name="Kuo A."/>
            <person name="Liang C."/>
            <person name="Lipzen A."/>
            <person name="Lutzoni F."/>
            <person name="Magnuson J."/>
            <person name="Mondo S."/>
            <person name="Nolan M."/>
            <person name="Ohm R."/>
            <person name="Pangilinan J."/>
            <person name="Park H.-J."/>
            <person name="Ramirez L."/>
            <person name="Alfaro M."/>
            <person name="Sun H."/>
            <person name="Tritt A."/>
            <person name="Yoshinaga Y."/>
            <person name="Zwiers L.-H."/>
            <person name="Turgeon B."/>
            <person name="Goodwin S."/>
            <person name="Spatafora J."/>
            <person name="Crous P."/>
            <person name="Grigoriev I."/>
        </authorList>
    </citation>
    <scope>NUCLEOTIDE SEQUENCE</scope>
    <source>
        <strain evidence="2">CBS 119925</strain>
    </source>
</reference>
<dbReference type="Proteomes" id="UP000799440">
    <property type="component" value="Unassembled WGS sequence"/>
</dbReference>
<feature type="region of interest" description="Disordered" evidence="1">
    <location>
        <begin position="435"/>
        <end position="475"/>
    </location>
</feature>
<evidence type="ECO:0000313" key="3">
    <source>
        <dbReference type="Proteomes" id="UP000799440"/>
    </source>
</evidence>
<protein>
    <submittedName>
        <fullName evidence="2">Uncharacterized protein</fullName>
    </submittedName>
</protein>
<dbReference type="AlphaFoldDB" id="A0A6A6UZ30"/>
<feature type="region of interest" description="Disordered" evidence="1">
    <location>
        <begin position="371"/>
        <end position="396"/>
    </location>
</feature>
<accession>A0A6A6UZ30</accession>
<feature type="region of interest" description="Disordered" evidence="1">
    <location>
        <begin position="86"/>
        <end position="128"/>
    </location>
</feature>
<feature type="region of interest" description="Disordered" evidence="1">
    <location>
        <begin position="1"/>
        <end position="48"/>
    </location>
</feature>
<dbReference type="OrthoDB" id="3648773at2759"/>
<organism evidence="2 3">
    <name type="scientific">Sporormia fimetaria CBS 119925</name>
    <dbReference type="NCBI Taxonomy" id="1340428"/>
    <lineage>
        <taxon>Eukaryota</taxon>
        <taxon>Fungi</taxon>
        <taxon>Dikarya</taxon>
        <taxon>Ascomycota</taxon>
        <taxon>Pezizomycotina</taxon>
        <taxon>Dothideomycetes</taxon>
        <taxon>Pleosporomycetidae</taxon>
        <taxon>Pleosporales</taxon>
        <taxon>Sporormiaceae</taxon>
        <taxon>Sporormia</taxon>
    </lineage>
</organism>
<evidence type="ECO:0000256" key="1">
    <source>
        <dbReference type="SAM" id="MobiDB-lite"/>
    </source>
</evidence>
<feature type="region of interest" description="Disordered" evidence="1">
    <location>
        <begin position="704"/>
        <end position="746"/>
    </location>
</feature>
<gene>
    <name evidence="2" type="ORF">M011DRAFT_221443</name>
</gene>
<dbReference type="EMBL" id="MU006597">
    <property type="protein sequence ID" value="KAF2743435.1"/>
    <property type="molecule type" value="Genomic_DNA"/>
</dbReference>
<sequence length="761" mass="83154">MASTVLQRLPNPVPMRQSLLPVCTSSQPLGEASPHSIDSTPRAPVPRGRCLIPEHRVAQLTPSSTCSTPGPDARREGFTWDQVQEPDVPATEHSRRPSALEPKGSAKGTEHPRRPSALEPKGSAKGTARAWRHVQVNMATLGAFHNSLYTPTCVGRSQSDCVQRRITFVRDDETRRSSMSSIGRMSRTSRRIPEIKMIDPDDLETSLSRPRKSDNPITKAGRKISFKLPSALTRIPTGEEVSASSHVPEETVLKSPPSPRPPKMGIFERRKLGHGDSLKLTMPLADHDSSSQRTGPDGRTPTPDAALRRQYSPVDPSMHPHSMLQSPDAASWMSPGGDAVSVASAQNNYNPSVLTPIPGSPSHRSLRDRITRNRQKGSGSGYGTDVSEDVAAPMNPSLPGERALTLPRAEQLSMPAPKPNRRWLLGVPCGSSIEEERSFQGTGRRSPMSRLFKKRSSRGKMTAAHSAPQSDTESVRKHSISKLAAPPSFVPPGTFRVDTPPAFEDLSEAKGKLADFFLNNQGQRQRKARRSGGMWDSDALLMSMDTEFTPEVSDEDEGVSLSRNEQTGLIKPPTSGQDRAAFGTPGWDTGYMNVSGNLMSPTLGVYSTPPISGILDLTGLATDEYFHHKPINEEAAVREAEKMLENEEDDHEMDPVERAKWEWLIPEHLPNSPLCPLHEKYRGVSKGMCVYHGKRMCLYVPGQHRKKKQPKTPSPEGPLVASVLDDLPGPDVSVDEAKPGPDVAADTGLREARVRLVSLSP</sequence>
<feature type="region of interest" description="Disordered" evidence="1">
    <location>
        <begin position="279"/>
        <end position="337"/>
    </location>
</feature>
<name>A0A6A6UZ30_9PLEO</name>
<evidence type="ECO:0000313" key="2">
    <source>
        <dbReference type="EMBL" id="KAF2743435.1"/>
    </source>
</evidence>
<proteinExistence type="predicted"/>
<keyword evidence="3" id="KW-1185">Reference proteome</keyword>
<feature type="region of interest" description="Disordered" evidence="1">
    <location>
        <begin position="237"/>
        <end position="267"/>
    </location>
</feature>